<dbReference type="InterPro" id="IPR002182">
    <property type="entry name" value="NB-ARC"/>
</dbReference>
<gene>
    <name evidence="8" type="ORF">LUZ61_017076</name>
</gene>
<organism evidence="8 9">
    <name type="scientific">Rhynchospora tenuis</name>
    <dbReference type="NCBI Taxonomy" id="198213"/>
    <lineage>
        <taxon>Eukaryota</taxon>
        <taxon>Viridiplantae</taxon>
        <taxon>Streptophyta</taxon>
        <taxon>Embryophyta</taxon>
        <taxon>Tracheophyta</taxon>
        <taxon>Spermatophyta</taxon>
        <taxon>Magnoliopsida</taxon>
        <taxon>Liliopsida</taxon>
        <taxon>Poales</taxon>
        <taxon>Cyperaceae</taxon>
        <taxon>Cyperoideae</taxon>
        <taxon>Rhynchosporeae</taxon>
        <taxon>Rhynchospora</taxon>
    </lineage>
</organism>
<reference evidence="8 9" key="1">
    <citation type="journal article" date="2022" name="Cell">
        <title>Repeat-based holocentromeres influence genome architecture and karyotype evolution.</title>
        <authorList>
            <person name="Hofstatter P.G."/>
            <person name="Thangavel G."/>
            <person name="Lux T."/>
            <person name="Neumann P."/>
            <person name="Vondrak T."/>
            <person name="Novak P."/>
            <person name="Zhang M."/>
            <person name="Costa L."/>
            <person name="Castellani M."/>
            <person name="Scott A."/>
            <person name="Toegelov H."/>
            <person name="Fuchs J."/>
            <person name="Mata-Sucre Y."/>
            <person name="Dias Y."/>
            <person name="Vanzela A.L.L."/>
            <person name="Huettel B."/>
            <person name="Almeida C.C.S."/>
            <person name="Simkova H."/>
            <person name="Souza G."/>
            <person name="Pedrosa-Harand A."/>
            <person name="Macas J."/>
            <person name="Mayer K.F.X."/>
            <person name="Houben A."/>
            <person name="Marques A."/>
        </authorList>
    </citation>
    <scope>NUCLEOTIDE SEQUENCE [LARGE SCALE GENOMIC DNA]</scope>
    <source>
        <strain evidence="8">RhyTen1mFocal</strain>
    </source>
</reference>
<name>A0AAD5Z6P7_9POAL</name>
<evidence type="ECO:0000256" key="3">
    <source>
        <dbReference type="ARBA" id="ARBA00022737"/>
    </source>
</evidence>
<keyword evidence="5" id="KW-0611">Plant defense</keyword>
<proteinExistence type="inferred from homology"/>
<dbReference type="AlphaFoldDB" id="A0AAD5Z6P7"/>
<evidence type="ECO:0000313" key="8">
    <source>
        <dbReference type="EMBL" id="KAJ3687912.1"/>
    </source>
</evidence>
<keyword evidence="2" id="KW-0433">Leucine-rich repeat</keyword>
<dbReference type="EMBL" id="JAMRDG010000002">
    <property type="protein sequence ID" value="KAJ3687912.1"/>
    <property type="molecule type" value="Genomic_DNA"/>
</dbReference>
<dbReference type="PRINTS" id="PR00364">
    <property type="entry name" value="DISEASERSIST"/>
</dbReference>
<dbReference type="GO" id="GO:0043531">
    <property type="term" value="F:ADP binding"/>
    <property type="evidence" value="ECO:0007669"/>
    <property type="project" value="InterPro"/>
</dbReference>
<dbReference type="PANTHER" id="PTHR33377">
    <property type="entry name" value="OS10G0134700 PROTEIN-RELATED"/>
    <property type="match status" value="1"/>
</dbReference>
<evidence type="ECO:0000256" key="2">
    <source>
        <dbReference type="ARBA" id="ARBA00022614"/>
    </source>
</evidence>
<dbReference type="Gene3D" id="3.40.50.300">
    <property type="entry name" value="P-loop containing nucleotide triphosphate hydrolases"/>
    <property type="match status" value="1"/>
</dbReference>
<evidence type="ECO:0000259" key="6">
    <source>
        <dbReference type="Pfam" id="PF00931"/>
    </source>
</evidence>
<feature type="domain" description="NB-ARC" evidence="6">
    <location>
        <begin position="181"/>
        <end position="325"/>
    </location>
</feature>
<evidence type="ECO:0008006" key="10">
    <source>
        <dbReference type="Google" id="ProtNLM"/>
    </source>
</evidence>
<dbReference type="Gene3D" id="1.20.5.4130">
    <property type="match status" value="1"/>
</dbReference>
<keyword evidence="3" id="KW-0677">Repeat</keyword>
<dbReference type="Proteomes" id="UP001210211">
    <property type="component" value="Unassembled WGS sequence"/>
</dbReference>
<keyword evidence="4" id="KW-0547">Nucleotide-binding</keyword>
<comment type="caution">
    <text evidence="8">The sequence shown here is derived from an EMBL/GenBank/DDBJ whole genome shotgun (WGS) entry which is preliminary data.</text>
</comment>
<dbReference type="Pfam" id="PF18052">
    <property type="entry name" value="Rx_N"/>
    <property type="match status" value="1"/>
</dbReference>
<evidence type="ECO:0000256" key="1">
    <source>
        <dbReference type="ARBA" id="ARBA00008894"/>
    </source>
</evidence>
<feature type="domain" description="Disease resistance N-terminal" evidence="7">
    <location>
        <begin position="20"/>
        <end position="90"/>
    </location>
</feature>
<evidence type="ECO:0000256" key="4">
    <source>
        <dbReference type="ARBA" id="ARBA00022741"/>
    </source>
</evidence>
<dbReference type="GO" id="GO:0006952">
    <property type="term" value="P:defense response"/>
    <property type="evidence" value="ECO:0007669"/>
    <property type="project" value="UniProtKB-KW"/>
</dbReference>
<evidence type="ECO:0000313" key="9">
    <source>
        <dbReference type="Proteomes" id="UP001210211"/>
    </source>
</evidence>
<accession>A0AAD5Z6P7</accession>
<dbReference type="InterPro" id="IPR041118">
    <property type="entry name" value="Rx_N"/>
</dbReference>
<dbReference type="PANTHER" id="PTHR33377:SF62">
    <property type="entry name" value="OS10G0133166 PROTEIN"/>
    <property type="match status" value="1"/>
</dbReference>
<evidence type="ECO:0000256" key="5">
    <source>
        <dbReference type="ARBA" id="ARBA00022821"/>
    </source>
</evidence>
<dbReference type="Pfam" id="PF00931">
    <property type="entry name" value="NB-ARC"/>
    <property type="match status" value="1"/>
</dbReference>
<dbReference type="SUPFAM" id="SSF52540">
    <property type="entry name" value="P-loop containing nucleoside triphosphate hydrolases"/>
    <property type="match status" value="1"/>
</dbReference>
<protein>
    <recommendedName>
        <fullName evidence="10">NB-ARC domain-containing protein</fullName>
    </recommendedName>
</protein>
<keyword evidence="9" id="KW-1185">Reference proteome</keyword>
<sequence>MGGTTSIIYSGAVEAAAGTIVSGAVSSITSTFKMQEGLDVTLYSLQQELMKIQCVINAARRRQVTDQKLLEWLAQIIDASYLGNYYYRTFKHQNSLPSMIESESMNNLAVSPTYRATKRRRIIRTLLFGDKEYMKLHNVLKMLKSIDTSAFLLIVNAQPERSMRTYLYMEHNRLLNRDEERQQVMNFLFESGRDGENNVTILPIVGSGGGGKTSLALHCFYDPEVQNNFSLKMYIDPAFISYSKTFEFSFMMKEILEQYNNSYTTNYDDVNTMLVMLKQKLSSEKFLLVLDDLPGYVDPMAWNALWDCLRCGGQGSKVILISRTDHYERYKNIVNPKGVMPVMVDGFSEDEYMLFFIEHAFGGVDPEDYPELAKLGREIATKMNGSIWGAKILGELLRDNLTVPFWSKFLQGDILSPLERGDESNIFHEDAEWE</sequence>
<dbReference type="InterPro" id="IPR027417">
    <property type="entry name" value="P-loop_NTPase"/>
</dbReference>
<evidence type="ECO:0000259" key="7">
    <source>
        <dbReference type="Pfam" id="PF18052"/>
    </source>
</evidence>
<comment type="similarity">
    <text evidence="1">Belongs to the disease resistance NB-LRR family.</text>
</comment>